<sequence>MSEMLVDFNIDPEVEFVQTLKSLKKQYLQSKLKLIQTDIKKAETASDAAALNLLLKEFSESSKKLSEL</sequence>
<evidence type="ECO:0000313" key="2">
    <source>
        <dbReference type="Proteomes" id="UP000786662"/>
    </source>
</evidence>
<proteinExistence type="predicted"/>
<protein>
    <submittedName>
        <fullName evidence="1">Uncharacterized protein</fullName>
    </submittedName>
</protein>
<evidence type="ECO:0000313" key="1">
    <source>
        <dbReference type="EMBL" id="MBI2052266.1"/>
    </source>
</evidence>
<name>A0A9D6HQI1_9BACT</name>
<dbReference type="AlphaFoldDB" id="A0A9D6HQI1"/>
<dbReference type="Proteomes" id="UP000786662">
    <property type="component" value="Unassembled WGS sequence"/>
</dbReference>
<gene>
    <name evidence="1" type="ORF">HYT38_01130</name>
</gene>
<comment type="caution">
    <text evidence="1">The sequence shown here is derived from an EMBL/GenBank/DDBJ whole genome shotgun (WGS) entry which is preliminary data.</text>
</comment>
<accession>A0A9D6HQI1</accession>
<reference evidence="1" key="1">
    <citation type="submission" date="2020-07" db="EMBL/GenBank/DDBJ databases">
        <title>Huge and variable diversity of episymbiotic CPR bacteria and DPANN archaea in groundwater ecosystems.</title>
        <authorList>
            <person name="He C.Y."/>
            <person name="Keren R."/>
            <person name="Whittaker M."/>
            <person name="Farag I.F."/>
            <person name="Doudna J."/>
            <person name="Cate J.H.D."/>
            <person name="Banfield J.F."/>
        </authorList>
    </citation>
    <scope>NUCLEOTIDE SEQUENCE</scope>
    <source>
        <strain evidence="1">NC_groundwater_191_Ag_S-0.1um_45_8</strain>
    </source>
</reference>
<organism evidence="1 2">
    <name type="scientific">Candidatus Sungiibacteriota bacterium</name>
    <dbReference type="NCBI Taxonomy" id="2750080"/>
    <lineage>
        <taxon>Bacteria</taxon>
        <taxon>Candidatus Sungiibacteriota</taxon>
    </lineage>
</organism>
<dbReference type="EMBL" id="JACOYY010000035">
    <property type="protein sequence ID" value="MBI2052266.1"/>
    <property type="molecule type" value="Genomic_DNA"/>
</dbReference>